<name>A0ABR7BKK5_9PSED</name>
<protein>
    <submittedName>
        <fullName evidence="1">SOS response-associated peptidase family protein</fullName>
    </submittedName>
</protein>
<reference evidence="1 2" key="1">
    <citation type="submission" date="2020-08" db="EMBL/GenBank/DDBJ databases">
        <title>Putative novel bacterial strains isolated from necrotic wheat leaf tissues caused by Xanthomonas translucens.</title>
        <authorList>
            <person name="Tambong J.T."/>
        </authorList>
    </citation>
    <scope>NUCLEOTIDE SEQUENCE [LARGE SCALE GENOMIC DNA]</scope>
    <source>
        <strain evidence="1 2">DOAB 1067</strain>
    </source>
</reference>
<sequence length="78" mass="8733">MVDIHDRWPLVLTTEHAREWIEPGLSAMRAEEMGNECCSPVDDFEWFAVDKRVENVNSQGANLKIPVTTPPSGAAPRL</sequence>
<dbReference type="Pfam" id="PF02586">
    <property type="entry name" value="SRAP"/>
    <property type="match status" value="1"/>
</dbReference>
<evidence type="ECO:0000313" key="1">
    <source>
        <dbReference type="EMBL" id="MBC3957716.1"/>
    </source>
</evidence>
<comment type="caution">
    <text evidence="1">The sequence shown here is derived from an EMBL/GenBank/DDBJ whole genome shotgun (WGS) entry which is preliminary data.</text>
</comment>
<keyword evidence="2" id="KW-1185">Reference proteome</keyword>
<dbReference type="Gene3D" id="3.90.1680.10">
    <property type="entry name" value="SOS response associated peptidase-like"/>
    <property type="match status" value="1"/>
</dbReference>
<dbReference type="EMBL" id="JACONV010000026">
    <property type="protein sequence ID" value="MBC3957716.1"/>
    <property type="molecule type" value="Genomic_DNA"/>
</dbReference>
<evidence type="ECO:0000313" key="2">
    <source>
        <dbReference type="Proteomes" id="UP000660131"/>
    </source>
</evidence>
<dbReference type="InterPro" id="IPR003738">
    <property type="entry name" value="SRAP"/>
</dbReference>
<dbReference type="InterPro" id="IPR036590">
    <property type="entry name" value="SRAP-like"/>
</dbReference>
<proteinExistence type="predicted"/>
<organism evidence="1 2">
    <name type="scientific">Pseudomonas triticifolii</name>
    <dbReference type="NCBI Taxonomy" id="2762592"/>
    <lineage>
        <taxon>Bacteria</taxon>
        <taxon>Pseudomonadati</taxon>
        <taxon>Pseudomonadota</taxon>
        <taxon>Gammaproteobacteria</taxon>
        <taxon>Pseudomonadales</taxon>
        <taxon>Pseudomonadaceae</taxon>
        <taxon>Pseudomonas</taxon>
    </lineage>
</organism>
<dbReference type="Proteomes" id="UP000660131">
    <property type="component" value="Unassembled WGS sequence"/>
</dbReference>
<gene>
    <name evidence="1" type="ORF">H8S56_22175</name>
</gene>
<dbReference type="SUPFAM" id="SSF143081">
    <property type="entry name" value="BB1717-like"/>
    <property type="match status" value="1"/>
</dbReference>
<accession>A0ABR7BKK5</accession>